<protein>
    <submittedName>
        <fullName evidence="2">Uncharacterized protein</fullName>
    </submittedName>
</protein>
<dbReference type="Proteomes" id="UP001295420">
    <property type="component" value="Unassembled WGS sequence"/>
</dbReference>
<organism evidence="2 3">
    <name type="scientific">Vibrio owensii</name>
    <dbReference type="NCBI Taxonomy" id="696485"/>
    <lineage>
        <taxon>Bacteria</taxon>
        <taxon>Pseudomonadati</taxon>
        <taxon>Pseudomonadota</taxon>
        <taxon>Gammaproteobacteria</taxon>
        <taxon>Vibrionales</taxon>
        <taxon>Vibrionaceae</taxon>
        <taxon>Vibrio</taxon>
    </lineage>
</organism>
<evidence type="ECO:0000256" key="1">
    <source>
        <dbReference type="SAM" id="Phobius"/>
    </source>
</evidence>
<evidence type="ECO:0000313" key="2">
    <source>
        <dbReference type="EMBL" id="CAH1527294.1"/>
    </source>
</evidence>
<dbReference type="EMBL" id="CAKMTQ010000012">
    <property type="protein sequence ID" value="CAH1527294.1"/>
    <property type="molecule type" value="Genomic_DNA"/>
</dbReference>
<keyword evidence="1" id="KW-0812">Transmembrane</keyword>
<sequence>MVSPNLFCYLLFKTLFIIISFVIYLFIINAFIFYVSLFLENVPDLNVELGGWHKL</sequence>
<name>A0AAU9Q5H3_9VIBR</name>
<evidence type="ECO:0000313" key="3">
    <source>
        <dbReference type="Proteomes" id="UP001295420"/>
    </source>
</evidence>
<gene>
    <name evidence="2" type="ORF">THF1D04_20558</name>
</gene>
<accession>A0AAU9Q5H3</accession>
<comment type="caution">
    <text evidence="2">The sequence shown here is derived from an EMBL/GenBank/DDBJ whole genome shotgun (WGS) entry which is preliminary data.</text>
</comment>
<proteinExistence type="predicted"/>
<keyword evidence="1" id="KW-1133">Transmembrane helix</keyword>
<feature type="transmembrane region" description="Helical" evidence="1">
    <location>
        <begin position="7"/>
        <end position="35"/>
    </location>
</feature>
<keyword evidence="1" id="KW-0472">Membrane</keyword>
<reference evidence="2" key="1">
    <citation type="submission" date="2022-01" db="EMBL/GenBank/DDBJ databases">
        <authorList>
            <person name="Lagorce A."/>
        </authorList>
    </citation>
    <scope>NUCLEOTIDE SEQUENCE</scope>
    <source>
        <strain evidence="2">Th15_F1_D04</strain>
    </source>
</reference>
<dbReference type="AlphaFoldDB" id="A0AAU9Q5H3"/>